<keyword evidence="1" id="KW-0812">Transmembrane</keyword>
<evidence type="ECO:0000256" key="1">
    <source>
        <dbReference type="SAM" id="Phobius"/>
    </source>
</evidence>
<evidence type="ECO:0000313" key="2">
    <source>
        <dbReference type="EMBL" id="ORX67595.1"/>
    </source>
</evidence>
<evidence type="ECO:0000313" key="3">
    <source>
        <dbReference type="Proteomes" id="UP000193922"/>
    </source>
</evidence>
<proteinExistence type="predicted"/>
<dbReference type="AlphaFoldDB" id="A0A1Y1W2T5"/>
<protein>
    <submittedName>
        <fullName evidence="2">Uncharacterized protein</fullName>
    </submittedName>
</protein>
<keyword evidence="3" id="KW-1185">Reference proteome</keyword>
<sequence>MSEATRSDPLRFAAFIDLATAITMPVTLVYLAYLIYTVGNQKLGTTAIPQGKWSDYD</sequence>
<keyword evidence="1" id="KW-1133">Transmembrane helix</keyword>
<keyword evidence="1" id="KW-0472">Membrane</keyword>
<organism evidence="2 3">
    <name type="scientific">Linderina pennispora</name>
    <dbReference type="NCBI Taxonomy" id="61395"/>
    <lineage>
        <taxon>Eukaryota</taxon>
        <taxon>Fungi</taxon>
        <taxon>Fungi incertae sedis</taxon>
        <taxon>Zoopagomycota</taxon>
        <taxon>Kickxellomycotina</taxon>
        <taxon>Kickxellomycetes</taxon>
        <taxon>Kickxellales</taxon>
        <taxon>Kickxellaceae</taxon>
        <taxon>Linderina</taxon>
    </lineage>
</organism>
<dbReference type="GeneID" id="63807203"/>
<dbReference type="Proteomes" id="UP000193922">
    <property type="component" value="Unassembled WGS sequence"/>
</dbReference>
<dbReference type="RefSeq" id="XP_040741482.1">
    <property type="nucleotide sequence ID" value="XM_040890555.1"/>
</dbReference>
<reference evidence="2 3" key="1">
    <citation type="submission" date="2016-07" db="EMBL/GenBank/DDBJ databases">
        <title>Pervasive Adenine N6-methylation of Active Genes in Fungi.</title>
        <authorList>
            <consortium name="DOE Joint Genome Institute"/>
            <person name="Mondo S.J."/>
            <person name="Dannebaum R.O."/>
            <person name="Kuo R.C."/>
            <person name="Labutti K."/>
            <person name="Haridas S."/>
            <person name="Kuo A."/>
            <person name="Salamov A."/>
            <person name="Ahrendt S.R."/>
            <person name="Lipzen A."/>
            <person name="Sullivan W."/>
            <person name="Andreopoulos W.B."/>
            <person name="Clum A."/>
            <person name="Lindquist E."/>
            <person name="Daum C."/>
            <person name="Ramamoorthy G.K."/>
            <person name="Gryganskyi A."/>
            <person name="Culley D."/>
            <person name="Magnuson J.K."/>
            <person name="James T.Y."/>
            <person name="O'Malley M.A."/>
            <person name="Stajich J.E."/>
            <person name="Spatafora J.W."/>
            <person name="Visel A."/>
            <person name="Grigoriev I.V."/>
        </authorList>
    </citation>
    <scope>NUCLEOTIDE SEQUENCE [LARGE SCALE GENOMIC DNA]</scope>
    <source>
        <strain evidence="2 3">ATCC 12442</strain>
    </source>
</reference>
<feature type="transmembrane region" description="Helical" evidence="1">
    <location>
        <begin position="12"/>
        <end position="36"/>
    </location>
</feature>
<name>A0A1Y1W2T5_9FUNG</name>
<comment type="caution">
    <text evidence="2">The sequence shown here is derived from an EMBL/GenBank/DDBJ whole genome shotgun (WGS) entry which is preliminary data.</text>
</comment>
<gene>
    <name evidence="2" type="ORF">DL89DRAFT_294740</name>
</gene>
<dbReference type="EMBL" id="MCFD01000012">
    <property type="protein sequence ID" value="ORX67595.1"/>
    <property type="molecule type" value="Genomic_DNA"/>
</dbReference>
<accession>A0A1Y1W2T5</accession>